<feature type="domain" description="Fido" evidence="2">
    <location>
        <begin position="56"/>
        <end position="195"/>
    </location>
</feature>
<dbReference type="InterPro" id="IPR013436">
    <property type="entry name" value="Mobile_mystery_prot_B"/>
</dbReference>
<name>A0A8B0SP71_9GAMM</name>
<sequence length="199" mass="23069">MEIEYPEGATPLDPDEIGGLKHPHIETRGELDQLEQQNIQDGYQWLARQRKHKDFLTEAFLLDFHKHLFGAVWAWAGNFRRTDKNIGVDRFYIGIELRNLLNDARYWVEHDTYGREEFAARFHHRLVKIHLFPNGNGRHARIVTDVIMEKVLGVPPIEWGGNVLDKSGAHRQVYIQALRSADKNDYGPLIAFVSSNKET</sequence>
<evidence type="ECO:0000313" key="5">
    <source>
        <dbReference type="Proteomes" id="UP000664466"/>
    </source>
</evidence>
<dbReference type="Pfam" id="PF02661">
    <property type="entry name" value="Fic"/>
    <property type="match status" value="1"/>
</dbReference>
<feature type="active site" evidence="1">
    <location>
        <position position="130"/>
    </location>
</feature>
<dbReference type="Proteomes" id="UP000664466">
    <property type="component" value="Unassembled WGS sequence"/>
</dbReference>
<evidence type="ECO:0000313" key="3">
    <source>
        <dbReference type="EMBL" id="MBO0611433.1"/>
    </source>
</evidence>
<protein>
    <submittedName>
        <fullName evidence="4">Mobile mystery protein B</fullName>
    </submittedName>
</protein>
<dbReference type="InterPro" id="IPR040198">
    <property type="entry name" value="Fido_containing"/>
</dbReference>
<dbReference type="NCBIfam" id="TIGR02613">
    <property type="entry name" value="mob_myst_B"/>
    <property type="match status" value="1"/>
</dbReference>
<evidence type="ECO:0000313" key="4">
    <source>
        <dbReference type="EMBL" id="QTX13005.1"/>
    </source>
</evidence>
<dbReference type="AlphaFoldDB" id="A0A8B0SP71"/>
<dbReference type="EMBL" id="CP072750">
    <property type="protein sequence ID" value="QTX13005.1"/>
    <property type="molecule type" value="Genomic_DNA"/>
</dbReference>
<accession>A0A8B0SP71</accession>
<dbReference type="RefSeq" id="WP_207249217.1">
    <property type="nucleotide sequence ID" value="NZ_CP072750.1"/>
</dbReference>
<dbReference type="EMBL" id="JAFMPM010000004">
    <property type="protein sequence ID" value="MBO0611433.1"/>
    <property type="molecule type" value="Genomic_DNA"/>
</dbReference>
<evidence type="ECO:0000256" key="1">
    <source>
        <dbReference type="PIRSR" id="PIRSR640198-1"/>
    </source>
</evidence>
<evidence type="ECO:0000259" key="2">
    <source>
        <dbReference type="PROSITE" id="PS51459"/>
    </source>
</evidence>
<geneLocation type="plasmid" evidence="4">
    <name>pTfr153</name>
</geneLocation>
<dbReference type="PROSITE" id="PS51459">
    <property type="entry name" value="FIDO"/>
    <property type="match status" value="1"/>
</dbReference>
<organism evidence="4">
    <name type="scientific">Thiothrix fructosivorans</name>
    <dbReference type="NCBI Taxonomy" id="111770"/>
    <lineage>
        <taxon>Bacteria</taxon>
        <taxon>Pseudomonadati</taxon>
        <taxon>Pseudomonadota</taxon>
        <taxon>Gammaproteobacteria</taxon>
        <taxon>Thiotrichales</taxon>
        <taxon>Thiotrichaceae</taxon>
        <taxon>Thiothrix</taxon>
    </lineage>
</organism>
<dbReference type="PANTHER" id="PTHR13504">
    <property type="entry name" value="FIDO DOMAIN-CONTAINING PROTEIN DDB_G0283145"/>
    <property type="match status" value="1"/>
</dbReference>
<reference evidence="3 5" key="1">
    <citation type="submission" date="2021-03" db="EMBL/GenBank/DDBJ databases">
        <title>Draft genome and methylome analysis of Thiotrix fructosivoruns ATCC 49748.</title>
        <authorList>
            <person name="Fomenkov A."/>
            <person name="Grabovich M.Y."/>
            <person name="Roberts R.J."/>
        </authorList>
    </citation>
    <scope>NUCLEOTIDE SEQUENCE [LARGE SCALE GENOMIC DNA]</scope>
    <source>
        <strain evidence="3 5">ATCC 49748</strain>
        <plasmid evidence="3">pTfr153</plasmid>
    </source>
</reference>
<keyword evidence="5" id="KW-1185">Reference proteome</keyword>
<gene>
    <name evidence="3" type="ORF">J1836_00590</name>
    <name evidence="4" type="ORF">J1836_020830</name>
</gene>
<proteinExistence type="predicted"/>
<dbReference type="PANTHER" id="PTHR13504:SF39">
    <property type="entry name" value="CELL FILAMENTATION PROTEIN"/>
    <property type="match status" value="1"/>
</dbReference>
<dbReference type="InterPro" id="IPR003812">
    <property type="entry name" value="Fido"/>
</dbReference>
<keyword evidence="4" id="KW-0614">Plasmid</keyword>
<dbReference type="SUPFAM" id="SSF140931">
    <property type="entry name" value="Fic-like"/>
    <property type="match status" value="1"/>
</dbReference>
<dbReference type="InterPro" id="IPR036597">
    <property type="entry name" value="Fido-like_dom_sf"/>
</dbReference>
<reference evidence="4" key="2">
    <citation type="submission" date="2021-04" db="EMBL/GenBank/DDBJ databases">
        <title>Complete Genome and methylome analysis of Thiothrix fructosivorans ATCC 49748.</title>
        <authorList>
            <person name="Fomenkov A."/>
            <person name="Sun L."/>
            <person name="Vincze T."/>
            <person name="Grabovich M.Y."/>
            <person name="Roberts R.J."/>
        </authorList>
    </citation>
    <scope>NUCLEOTIDE SEQUENCE</scope>
    <source>
        <strain evidence="4">ATCC 49748</strain>
        <plasmid evidence="4">pTfr153</plasmid>
    </source>
</reference>
<dbReference type="Gene3D" id="1.10.3290.10">
    <property type="entry name" value="Fido-like domain"/>
    <property type="match status" value="1"/>
</dbReference>